<organism evidence="1 2">
    <name type="scientific">Pantoea rwandensis</name>
    <dbReference type="NCBI Taxonomy" id="1076550"/>
    <lineage>
        <taxon>Bacteria</taxon>
        <taxon>Pseudomonadati</taxon>
        <taxon>Pseudomonadota</taxon>
        <taxon>Gammaproteobacteria</taxon>
        <taxon>Enterobacterales</taxon>
        <taxon>Erwiniaceae</taxon>
        <taxon>Pantoea</taxon>
    </lineage>
</organism>
<keyword evidence="2" id="KW-1185">Reference proteome</keyword>
<name>A0ABM5RIU2_9GAMM</name>
<sequence length="129" mass="15047">MKNSDDIYLLRKFTPNDIKSEVFSSEIIFFKHYQRSKGEELRELIIHIENANYSGLSINGGDTSVRILTEFKGETISILAGKNSVYFFKLYINENMEDLISFILIKRNKRTKEELQSMAKKLGIKEIPY</sequence>
<dbReference type="EMBL" id="CP009454">
    <property type="protein sequence ID" value="AIR85814.1"/>
    <property type="molecule type" value="Genomic_DNA"/>
</dbReference>
<protein>
    <recommendedName>
        <fullName evidence="3">Addiction module toxin RelE</fullName>
    </recommendedName>
</protein>
<evidence type="ECO:0008006" key="3">
    <source>
        <dbReference type="Google" id="ProtNLM"/>
    </source>
</evidence>
<evidence type="ECO:0000313" key="1">
    <source>
        <dbReference type="EMBL" id="AIR85814.1"/>
    </source>
</evidence>
<dbReference type="Proteomes" id="UP000029495">
    <property type="component" value="Chromosome"/>
</dbReference>
<evidence type="ECO:0000313" key="2">
    <source>
        <dbReference type="Proteomes" id="UP000029495"/>
    </source>
</evidence>
<reference evidence="1 2" key="1">
    <citation type="submission" date="2014-09" db="EMBL/GenBank/DDBJ databases">
        <authorList>
            <person name="Chan K.-G."/>
        </authorList>
    </citation>
    <scope>NUCLEOTIDE SEQUENCE [LARGE SCALE GENOMIC DNA]</scope>
    <source>
        <strain evidence="1 2">ND04</strain>
    </source>
</reference>
<proteinExistence type="predicted"/>
<dbReference type="RefSeq" id="WP_038646189.1">
    <property type="nucleotide sequence ID" value="NZ_CP009454.1"/>
</dbReference>
<accession>A0ABM5RIU2</accession>
<gene>
    <name evidence="1" type="ORF">LH22_10195</name>
</gene>